<sequence>MQIARFWGGLKREIQDQMKMLNTFTFGQAFDLARKAEEPTRAPPVQTRFTNQQFQAGPSKIAASNEPVIDASGVDSRPRRVTPQQTPNPYVRPMPALYNRCHQPRHISNQGPQRPAINFVEGDYTGDDNEYHEAEIIDGIEDDGEDDLVGMIERQSWETKPRIAEGIDHSETICTLNVGNLEESNKGGFESYLLSRLSWCRNPLNLALARHRTHQHTGELCNQRFWLILSMLCMWLEVIKRGPVFAQASHERLLAMFRQGESMQLAKSVSRGFGTTTTQMSTCMLLGLLKKVVSSFALFCFILI</sequence>
<comment type="caution">
    <text evidence="2">The sequence shown here is derived from an EMBL/GenBank/DDBJ whole genome shotgun (WGS) entry which is preliminary data.</text>
</comment>
<reference evidence="2" key="2">
    <citation type="submission" date="2023-02" db="EMBL/GenBank/DDBJ databases">
        <authorList>
            <person name="Swenson N.G."/>
            <person name="Wegrzyn J.L."/>
            <person name="Mcevoy S.L."/>
        </authorList>
    </citation>
    <scope>NUCLEOTIDE SEQUENCE</scope>
    <source>
        <strain evidence="2">91603</strain>
        <tissue evidence="2">Leaf</tissue>
    </source>
</reference>
<name>A0AAD5ISY1_ACENE</name>
<feature type="region of interest" description="Disordered" evidence="1">
    <location>
        <begin position="57"/>
        <end position="94"/>
    </location>
</feature>
<organism evidence="2 3">
    <name type="scientific">Acer negundo</name>
    <name type="common">Box elder</name>
    <dbReference type="NCBI Taxonomy" id="4023"/>
    <lineage>
        <taxon>Eukaryota</taxon>
        <taxon>Viridiplantae</taxon>
        <taxon>Streptophyta</taxon>
        <taxon>Embryophyta</taxon>
        <taxon>Tracheophyta</taxon>
        <taxon>Spermatophyta</taxon>
        <taxon>Magnoliopsida</taxon>
        <taxon>eudicotyledons</taxon>
        <taxon>Gunneridae</taxon>
        <taxon>Pentapetalae</taxon>
        <taxon>rosids</taxon>
        <taxon>malvids</taxon>
        <taxon>Sapindales</taxon>
        <taxon>Sapindaceae</taxon>
        <taxon>Hippocastanoideae</taxon>
        <taxon>Acereae</taxon>
        <taxon>Acer</taxon>
    </lineage>
</organism>
<dbReference type="Proteomes" id="UP001064489">
    <property type="component" value="Chromosome 5"/>
</dbReference>
<evidence type="ECO:0000313" key="3">
    <source>
        <dbReference type="Proteomes" id="UP001064489"/>
    </source>
</evidence>
<gene>
    <name evidence="2" type="ORF">LWI28_005809</name>
</gene>
<dbReference type="EMBL" id="JAJSOW010000102">
    <property type="protein sequence ID" value="KAI9176674.1"/>
    <property type="molecule type" value="Genomic_DNA"/>
</dbReference>
<keyword evidence="3" id="KW-1185">Reference proteome</keyword>
<evidence type="ECO:0000256" key="1">
    <source>
        <dbReference type="SAM" id="MobiDB-lite"/>
    </source>
</evidence>
<protein>
    <submittedName>
        <fullName evidence="2">Uncharacterized protein</fullName>
    </submittedName>
</protein>
<proteinExistence type="predicted"/>
<accession>A0AAD5ISY1</accession>
<dbReference type="AlphaFoldDB" id="A0AAD5ISY1"/>
<evidence type="ECO:0000313" key="2">
    <source>
        <dbReference type="EMBL" id="KAI9176674.1"/>
    </source>
</evidence>
<reference evidence="2" key="1">
    <citation type="journal article" date="2022" name="Plant J.">
        <title>Strategies of tolerance reflected in two North American maple genomes.</title>
        <authorList>
            <person name="McEvoy S.L."/>
            <person name="Sezen U.U."/>
            <person name="Trouern-Trend A."/>
            <person name="McMahon S.M."/>
            <person name="Schaberg P.G."/>
            <person name="Yang J."/>
            <person name="Wegrzyn J.L."/>
            <person name="Swenson N.G."/>
        </authorList>
    </citation>
    <scope>NUCLEOTIDE SEQUENCE</scope>
    <source>
        <strain evidence="2">91603</strain>
    </source>
</reference>